<dbReference type="Proteomes" id="UP000663870">
    <property type="component" value="Unassembled WGS sequence"/>
</dbReference>
<sequence length="333" mass="38521">MAELSDLSQIKLSLGKNSSDTNDGDDRIKSITDEIIYVLQLKDNENKDQIVNDLLESGRQSLVKYENDIIFEIYTAEMNGHEGKLINLLKHYFQQQWETQYGTSNEWFIVFLKQYQNGEKHDLYEHVLTRTAEYGNKYMKNFPILSIILQLLFEGIDDQCLREMPIFHDLWFTIITEGIESITNDDKKSITSNVDKPTTNFLDYIVEDVVNEQKNNKESILFQALRLYYDRPLSSLLEQSNVKVNNDVKNKALNEIANHGLLKGVEVIKPKTTVNLYKRLLENVTLYLKVQQEQYLSERHKTTDISSSADTKSKTALNSPDTTSKEDKGNQSK</sequence>
<name>A0A814YBS5_9BILA</name>
<keyword evidence="5" id="KW-1185">Reference proteome</keyword>
<dbReference type="AlphaFoldDB" id="A0A814YBS5"/>
<protein>
    <submittedName>
        <fullName evidence="2">Uncharacterized protein</fullName>
    </submittedName>
</protein>
<gene>
    <name evidence="3" type="ORF">JXQ802_LOCUS40907</name>
    <name evidence="2" type="ORF">PYM288_LOCUS26243</name>
</gene>
<feature type="compositionally biased region" description="Basic and acidic residues" evidence="1">
    <location>
        <begin position="323"/>
        <end position="333"/>
    </location>
</feature>
<evidence type="ECO:0000256" key="1">
    <source>
        <dbReference type="SAM" id="MobiDB-lite"/>
    </source>
</evidence>
<evidence type="ECO:0000313" key="4">
    <source>
        <dbReference type="Proteomes" id="UP000663854"/>
    </source>
</evidence>
<feature type="region of interest" description="Disordered" evidence="1">
    <location>
        <begin position="299"/>
        <end position="333"/>
    </location>
</feature>
<feature type="compositionally biased region" description="Polar residues" evidence="1">
    <location>
        <begin position="304"/>
        <end position="322"/>
    </location>
</feature>
<organism evidence="2 4">
    <name type="scientific">Rotaria sordida</name>
    <dbReference type="NCBI Taxonomy" id="392033"/>
    <lineage>
        <taxon>Eukaryota</taxon>
        <taxon>Metazoa</taxon>
        <taxon>Spiralia</taxon>
        <taxon>Gnathifera</taxon>
        <taxon>Rotifera</taxon>
        <taxon>Eurotatoria</taxon>
        <taxon>Bdelloidea</taxon>
        <taxon>Philodinida</taxon>
        <taxon>Philodinidae</taxon>
        <taxon>Rotaria</taxon>
    </lineage>
</organism>
<reference evidence="2" key="1">
    <citation type="submission" date="2021-02" db="EMBL/GenBank/DDBJ databases">
        <authorList>
            <person name="Nowell W R."/>
        </authorList>
    </citation>
    <scope>NUCLEOTIDE SEQUENCE</scope>
</reference>
<evidence type="ECO:0000313" key="5">
    <source>
        <dbReference type="Proteomes" id="UP000663870"/>
    </source>
</evidence>
<dbReference type="EMBL" id="CAJNOL010002529">
    <property type="protein sequence ID" value="CAF1509473.1"/>
    <property type="molecule type" value="Genomic_DNA"/>
</dbReference>
<dbReference type="EMBL" id="CAJNOH010001538">
    <property type="protein sequence ID" value="CAF1228244.1"/>
    <property type="molecule type" value="Genomic_DNA"/>
</dbReference>
<proteinExistence type="predicted"/>
<dbReference type="Proteomes" id="UP000663854">
    <property type="component" value="Unassembled WGS sequence"/>
</dbReference>
<comment type="caution">
    <text evidence="2">The sequence shown here is derived from an EMBL/GenBank/DDBJ whole genome shotgun (WGS) entry which is preliminary data.</text>
</comment>
<evidence type="ECO:0000313" key="3">
    <source>
        <dbReference type="EMBL" id="CAF1509473.1"/>
    </source>
</evidence>
<accession>A0A814YBS5</accession>
<evidence type="ECO:0000313" key="2">
    <source>
        <dbReference type="EMBL" id="CAF1228244.1"/>
    </source>
</evidence>